<evidence type="ECO:0000259" key="2">
    <source>
        <dbReference type="Pfam" id="PF00496"/>
    </source>
</evidence>
<accession>A0AAU8DTN1</accession>
<dbReference type="PANTHER" id="PTHR30290">
    <property type="entry name" value="PERIPLASMIC BINDING COMPONENT OF ABC TRANSPORTER"/>
    <property type="match status" value="1"/>
</dbReference>
<reference evidence="3" key="1">
    <citation type="submission" date="2024-05" db="EMBL/GenBank/DDBJ databases">
        <authorList>
            <person name="Cai S.Y."/>
            <person name="Jin L.M."/>
            <person name="Li H.R."/>
        </authorList>
    </citation>
    <scope>NUCLEOTIDE SEQUENCE</scope>
    <source>
        <strain evidence="3">A5-74</strain>
    </source>
</reference>
<dbReference type="EMBL" id="CP159218">
    <property type="protein sequence ID" value="XCG64559.1"/>
    <property type="molecule type" value="Genomic_DNA"/>
</dbReference>
<dbReference type="GO" id="GO:0015833">
    <property type="term" value="P:peptide transport"/>
    <property type="evidence" value="ECO:0007669"/>
    <property type="project" value="TreeGrafter"/>
</dbReference>
<gene>
    <name evidence="3" type="ORF">ABLG96_04260</name>
</gene>
<evidence type="ECO:0000313" key="3">
    <source>
        <dbReference type="EMBL" id="XCG64559.1"/>
    </source>
</evidence>
<dbReference type="GO" id="GO:1904680">
    <property type="term" value="F:peptide transmembrane transporter activity"/>
    <property type="evidence" value="ECO:0007669"/>
    <property type="project" value="TreeGrafter"/>
</dbReference>
<dbReference type="CDD" id="cd00995">
    <property type="entry name" value="PBP2_NikA_DppA_OppA_like"/>
    <property type="match status" value="1"/>
</dbReference>
<dbReference type="PANTHER" id="PTHR30290:SF65">
    <property type="entry name" value="MONOACYL PHOSPHATIDYLINOSITOL TETRAMANNOSIDE-BINDING PROTEIN LPQW-RELATED"/>
    <property type="match status" value="1"/>
</dbReference>
<dbReference type="InterPro" id="IPR000914">
    <property type="entry name" value="SBP_5_dom"/>
</dbReference>
<dbReference type="RefSeq" id="WP_353650172.1">
    <property type="nucleotide sequence ID" value="NZ_CP159218.1"/>
</dbReference>
<dbReference type="SUPFAM" id="SSF53850">
    <property type="entry name" value="Periplasmic binding protein-like II"/>
    <property type="match status" value="1"/>
</dbReference>
<protein>
    <submittedName>
        <fullName evidence="3">ABC transporter substrate-binding protein</fullName>
    </submittedName>
</protein>
<feature type="region of interest" description="Disordered" evidence="1">
    <location>
        <begin position="42"/>
        <end position="71"/>
    </location>
</feature>
<proteinExistence type="predicted"/>
<sequence>MRASRAWVVGGVVAMVAAAALVAGVAAGPVVDGVARSAVAVSSGGSATPPVTASTGAAQRPAPSPSPALDESQLLRIGNPALYADETSPTTAGAGPTGLAWRQVFRTLTRYESGSLELRPDLATSWSMVSGGRTWMFHLAPGRTFQDGTPVDASAICANIDAWAEQGDHLGWDWYLSGNDYLGCDAVEQTVTVRFEEGVANLPHLFSEVSFSIVAPDSIGTDDPVGSGPYRYAGVQDGTIRLTAVDPGAAGPDVIEMVETSTVSAAVSDLRAGRLDVVVGAAGDEMGGDTGVRRIVAAEDTMTTVNLLAGGQRLRDPKVRRALVAALDPTALSDLMGARPSLTLAPGVLGLGAYDHPGGGAAAARKLLKGSKVEPLVIGVGDTGEVDLEQARVVQRQFDRVGVSASISSAADPDEFYEKLRAGRYDVTVETFYADNLDPAEYVSGFDPRGAYRSLLPVADRSEVEEMSDRTFAAGDPRSRRAGATVMLEKLVDTSVMVPIAGAPRADWVAARVRSWPTGPFGIVDLAQVRLK</sequence>
<dbReference type="Pfam" id="PF00496">
    <property type="entry name" value="SBP_bac_5"/>
    <property type="match status" value="1"/>
</dbReference>
<dbReference type="Gene3D" id="3.40.190.10">
    <property type="entry name" value="Periplasmic binding protein-like II"/>
    <property type="match status" value="1"/>
</dbReference>
<dbReference type="InterPro" id="IPR039424">
    <property type="entry name" value="SBP_5"/>
</dbReference>
<dbReference type="Gene3D" id="3.10.105.10">
    <property type="entry name" value="Dipeptide-binding Protein, Domain 3"/>
    <property type="match status" value="1"/>
</dbReference>
<evidence type="ECO:0000256" key="1">
    <source>
        <dbReference type="SAM" id="MobiDB-lite"/>
    </source>
</evidence>
<organism evidence="3">
    <name type="scientific">Nakamurella sp. A5-74</name>
    <dbReference type="NCBI Taxonomy" id="3158264"/>
    <lineage>
        <taxon>Bacteria</taxon>
        <taxon>Bacillati</taxon>
        <taxon>Actinomycetota</taxon>
        <taxon>Actinomycetes</taxon>
        <taxon>Nakamurellales</taxon>
        <taxon>Nakamurellaceae</taxon>
        <taxon>Nakamurella</taxon>
    </lineage>
</organism>
<feature type="domain" description="Solute-binding protein family 5" evidence="2">
    <location>
        <begin position="117"/>
        <end position="446"/>
    </location>
</feature>
<dbReference type="AlphaFoldDB" id="A0AAU8DTN1"/>
<name>A0AAU8DTN1_9ACTN</name>